<evidence type="ECO:0000313" key="1">
    <source>
        <dbReference type="EMBL" id="MFC1418736.1"/>
    </source>
</evidence>
<gene>
    <name evidence="1" type="ORF">ACEZDE_19165</name>
</gene>
<reference evidence="1 2" key="1">
    <citation type="submission" date="2024-09" db="EMBL/GenBank/DDBJ databases">
        <authorList>
            <person name="Lee S.D."/>
        </authorList>
    </citation>
    <scope>NUCLEOTIDE SEQUENCE [LARGE SCALE GENOMIC DNA]</scope>
    <source>
        <strain evidence="1 2">N8-3</strain>
    </source>
</reference>
<organism evidence="1 2">
    <name type="scientific">Streptacidiphilus cavernicola</name>
    <dbReference type="NCBI Taxonomy" id="3342716"/>
    <lineage>
        <taxon>Bacteria</taxon>
        <taxon>Bacillati</taxon>
        <taxon>Actinomycetota</taxon>
        <taxon>Actinomycetes</taxon>
        <taxon>Kitasatosporales</taxon>
        <taxon>Streptomycetaceae</taxon>
        <taxon>Streptacidiphilus</taxon>
    </lineage>
</organism>
<dbReference type="EMBL" id="JBHFAB010000013">
    <property type="protein sequence ID" value="MFC1418736.1"/>
    <property type="molecule type" value="Genomic_DNA"/>
</dbReference>
<protein>
    <submittedName>
        <fullName evidence="1">Uncharacterized protein</fullName>
    </submittedName>
</protein>
<dbReference type="Proteomes" id="UP001592531">
    <property type="component" value="Unassembled WGS sequence"/>
</dbReference>
<keyword evidence="2" id="KW-1185">Reference proteome</keyword>
<evidence type="ECO:0000313" key="2">
    <source>
        <dbReference type="Proteomes" id="UP001592531"/>
    </source>
</evidence>
<name>A0ABV6VYC0_9ACTN</name>
<comment type="caution">
    <text evidence="1">The sequence shown here is derived from an EMBL/GenBank/DDBJ whole genome shotgun (WGS) entry which is preliminary data.</text>
</comment>
<dbReference type="RefSeq" id="WP_380537532.1">
    <property type="nucleotide sequence ID" value="NZ_JBHFAB010000013.1"/>
</dbReference>
<proteinExistence type="predicted"/>
<sequence>MVEATWDGLPRLNRATALWCIAAELPVYGLPVEDRPGPGELYQALCEVEARQDSPLPEPVEDLLSGACDRLEAVVRLRGAAQVVQLWHLRSAVHYLAAARSLLPAPAGPTAPPPAQVYPAP</sequence>
<accession>A0ABV6VYC0</accession>